<proteinExistence type="inferred from homology"/>
<dbReference type="SUPFAM" id="SSF52833">
    <property type="entry name" value="Thioredoxin-like"/>
    <property type="match status" value="1"/>
</dbReference>
<comment type="caution">
    <text evidence="6">The sequence shown here is derived from an EMBL/GenBank/DDBJ whole genome shotgun (WGS) entry which is preliminary data.</text>
</comment>
<evidence type="ECO:0000256" key="1">
    <source>
        <dbReference type="ARBA" id="ARBA00010128"/>
    </source>
</evidence>
<sequence length="106" mass="11748">MAPIGVYIKDLRERAGMAGFKVYGSTTSTNTLRVVDCLFVKGLDFEFVPIDLGAGEQKTEQFLNNMNPFGQVPVFEDGDLKLFEPRGISKYGRIIQAILTNKIAKS</sequence>
<name>A0AAV7E4M1_ARIFI</name>
<reference evidence="6 7" key="1">
    <citation type="submission" date="2021-07" db="EMBL/GenBank/DDBJ databases">
        <title>The Aristolochia fimbriata genome: insights into angiosperm evolution, floral development and chemical biosynthesis.</title>
        <authorList>
            <person name="Jiao Y."/>
        </authorList>
    </citation>
    <scope>NUCLEOTIDE SEQUENCE [LARGE SCALE GENOMIC DNA]</scope>
    <source>
        <strain evidence="6">IBCAS-2021</strain>
        <tissue evidence="6">Leaf</tissue>
    </source>
</reference>
<dbReference type="Gene3D" id="3.40.30.10">
    <property type="entry name" value="Glutaredoxin"/>
    <property type="match status" value="1"/>
</dbReference>
<dbReference type="FunFam" id="3.40.30.10:FF:000016">
    <property type="entry name" value="Glutathione S-transferase F2"/>
    <property type="match status" value="1"/>
</dbReference>
<comment type="catalytic activity">
    <reaction evidence="4">
        <text>RX + glutathione = an S-substituted glutathione + a halide anion + H(+)</text>
        <dbReference type="Rhea" id="RHEA:16437"/>
        <dbReference type="ChEBI" id="CHEBI:15378"/>
        <dbReference type="ChEBI" id="CHEBI:16042"/>
        <dbReference type="ChEBI" id="CHEBI:17792"/>
        <dbReference type="ChEBI" id="CHEBI:57925"/>
        <dbReference type="ChEBI" id="CHEBI:90779"/>
        <dbReference type="EC" id="2.5.1.18"/>
    </reaction>
</comment>
<dbReference type="GO" id="GO:0006749">
    <property type="term" value="P:glutathione metabolic process"/>
    <property type="evidence" value="ECO:0007669"/>
    <property type="project" value="TreeGrafter"/>
</dbReference>
<dbReference type="PANTHER" id="PTHR43900:SF47">
    <property type="entry name" value="GLUTATHIONE S-TRANSFERASE F6-RELATED"/>
    <property type="match status" value="1"/>
</dbReference>
<evidence type="ECO:0000313" key="6">
    <source>
        <dbReference type="EMBL" id="KAG9443749.1"/>
    </source>
</evidence>
<keyword evidence="7" id="KW-1185">Reference proteome</keyword>
<dbReference type="Pfam" id="PF02798">
    <property type="entry name" value="GST_N"/>
    <property type="match status" value="1"/>
</dbReference>
<organism evidence="6 7">
    <name type="scientific">Aristolochia fimbriata</name>
    <name type="common">White veined hardy Dutchman's pipe vine</name>
    <dbReference type="NCBI Taxonomy" id="158543"/>
    <lineage>
        <taxon>Eukaryota</taxon>
        <taxon>Viridiplantae</taxon>
        <taxon>Streptophyta</taxon>
        <taxon>Embryophyta</taxon>
        <taxon>Tracheophyta</taxon>
        <taxon>Spermatophyta</taxon>
        <taxon>Magnoliopsida</taxon>
        <taxon>Magnoliidae</taxon>
        <taxon>Piperales</taxon>
        <taxon>Aristolochiaceae</taxon>
        <taxon>Aristolochia</taxon>
    </lineage>
</organism>
<dbReference type="InterPro" id="IPR036249">
    <property type="entry name" value="Thioredoxin-like_sf"/>
</dbReference>
<dbReference type="Proteomes" id="UP000825729">
    <property type="component" value="Unassembled WGS sequence"/>
</dbReference>
<dbReference type="PROSITE" id="PS50404">
    <property type="entry name" value="GST_NTER"/>
    <property type="match status" value="1"/>
</dbReference>
<evidence type="ECO:0000256" key="2">
    <source>
        <dbReference type="ARBA" id="ARBA00012452"/>
    </source>
</evidence>
<dbReference type="EC" id="2.5.1.18" evidence="2"/>
<evidence type="ECO:0000313" key="7">
    <source>
        <dbReference type="Proteomes" id="UP000825729"/>
    </source>
</evidence>
<evidence type="ECO:0000256" key="3">
    <source>
        <dbReference type="ARBA" id="ARBA00022679"/>
    </source>
</evidence>
<protein>
    <recommendedName>
        <fullName evidence="2">glutathione transferase</fullName>
        <ecNumber evidence="2">2.5.1.18</ecNumber>
    </recommendedName>
</protein>
<dbReference type="InterPro" id="IPR004045">
    <property type="entry name" value="Glutathione_S-Trfase_N"/>
</dbReference>
<evidence type="ECO:0000259" key="5">
    <source>
        <dbReference type="PROSITE" id="PS50404"/>
    </source>
</evidence>
<dbReference type="GO" id="GO:0005737">
    <property type="term" value="C:cytoplasm"/>
    <property type="evidence" value="ECO:0007669"/>
    <property type="project" value="TreeGrafter"/>
</dbReference>
<dbReference type="GO" id="GO:0043295">
    <property type="term" value="F:glutathione binding"/>
    <property type="evidence" value="ECO:0007669"/>
    <property type="project" value="TreeGrafter"/>
</dbReference>
<dbReference type="PANTHER" id="PTHR43900">
    <property type="entry name" value="GLUTATHIONE S-TRANSFERASE RHO"/>
    <property type="match status" value="1"/>
</dbReference>
<feature type="domain" description="GST N-terminal" evidence="5">
    <location>
        <begin position="18"/>
        <end position="106"/>
    </location>
</feature>
<dbReference type="GO" id="GO:0004364">
    <property type="term" value="F:glutathione transferase activity"/>
    <property type="evidence" value="ECO:0007669"/>
    <property type="project" value="UniProtKB-EC"/>
</dbReference>
<dbReference type="AlphaFoldDB" id="A0AAV7E4M1"/>
<evidence type="ECO:0000256" key="4">
    <source>
        <dbReference type="ARBA" id="ARBA00047960"/>
    </source>
</evidence>
<comment type="similarity">
    <text evidence="1">Belongs to the GST superfamily. Phi family.</text>
</comment>
<dbReference type="EMBL" id="JAINDJ010000006">
    <property type="protein sequence ID" value="KAG9443749.1"/>
    <property type="molecule type" value="Genomic_DNA"/>
</dbReference>
<accession>A0AAV7E4M1</accession>
<gene>
    <name evidence="6" type="ORF">H6P81_015089</name>
</gene>
<keyword evidence="3" id="KW-0808">Transferase</keyword>